<dbReference type="GO" id="GO:0009234">
    <property type="term" value="P:menaquinone biosynthetic process"/>
    <property type="evidence" value="ECO:0007669"/>
    <property type="project" value="UniProtKB-KW"/>
</dbReference>
<evidence type="ECO:0000259" key="3">
    <source>
        <dbReference type="SMART" id="SM00922"/>
    </source>
</evidence>
<dbReference type="InterPro" id="IPR029065">
    <property type="entry name" value="Enolase_C-like"/>
</dbReference>
<gene>
    <name evidence="4" type="primary">menC_1</name>
    <name evidence="4" type="ORF">MALV_07290</name>
</gene>
<dbReference type="Gene3D" id="3.20.20.120">
    <property type="entry name" value="Enolase-like C-terminal domain"/>
    <property type="match status" value="1"/>
</dbReference>
<dbReference type="GO" id="GO:0046872">
    <property type="term" value="F:metal ion binding"/>
    <property type="evidence" value="ECO:0007669"/>
    <property type="project" value="UniProtKB-KW"/>
</dbReference>
<accession>A0A6N4UPP1</accession>
<name>A0A6N4UPP1_9MYCO</name>
<dbReference type="PANTHER" id="PTHR48073">
    <property type="entry name" value="O-SUCCINYLBENZOATE SYNTHASE-RELATED"/>
    <property type="match status" value="1"/>
</dbReference>
<dbReference type="SUPFAM" id="SSF51604">
    <property type="entry name" value="Enolase C-terminal domain-like"/>
    <property type="match status" value="1"/>
</dbReference>
<dbReference type="SMART" id="SM00922">
    <property type="entry name" value="MR_MLE"/>
    <property type="match status" value="1"/>
</dbReference>
<dbReference type="InterPro" id="IPR036849">
    <property type="entry name" value="Enolase-like_C_sf"/>
</dbReference>
<dbReference type="Proteomes" id="UP000466906">
    <property type="component" value="Chromosome"/>
</dbReference>
<evidence type="ECO:0000256" key="2">
    <source>
        <dbReference type="ARBA" id="ARBA00022723"/>
    </source>
</evidence>
<feature type="domain" description="Mandelate racemase/muconate lactonizing enzyme C-terminal" evidence="3">
    <location>
        <begin position="82"/>
        <end position="180"/>
    </location>
</feature>
<keyword evidence="1" id="KW-0474">Menaquinone biosynthesis</keyword>
<organism evidence="4 5">
    <name type="scientific">Mycolicibacterium alvei</name>
    <dbReference type="NCBI Taxonomy" id="67081"/>
    <lineage>
        <taxon>Bacteria</taxon>
        <taxon>Bacillati</taxon>
        <taxon>Actinomycetota</taxon>
        <taxon>Actinomycetes</taxon>
        <taxon>Mycobacteriales</taxon>
        <taxon>Mycobacteriaceae</taxon>
        <taxon>Mycolicibacterium</taxon>
    </lineage>
</organism>
<dbReference type="KEGG" id="malv:MALV_07290"/>
<sequence>MVVQTLIDFDRAPVFAIPTIEPIAGLTVREGMLIEGPQGWGEFSPLPHERALGRWLTAAIEPGTVGWPDPVRGRVPIAVTIPAVDAVRAHEIAAASGCRTAAVEVGVGGLAQDVERVRAVRDGLGAEGVLRCDAKGRWDPDTAVTAIGALDRAVGGLEFIAQPCPTVDELAQVRRRVEVPIAVGESIRESEDPRSLRLSEAADMAVLATGPLGGARRALRVAESCGLPCLVTSTLETTIGLAAGLALAGALPELAFACELGTRGILAGDVVADSRSLVAVDGYLPVAPMPPAPQRDQLERYAVTDPTRLAWWRERLQSAISAS</sequence>
<dbReference type="Pfam" id="PF18374">
    <property type="entry name" value="Enolase_like_N"/>
    <property type="match status" value="1"/>
</dbReference>
<dbReference type="Pfam" id="PF13378">
    <property type="entry name" value="MR_MLE_C"/>
    <property type="match status" value="1"/>
</dbReference>
<keyword evidence="5" id="KW-1185">Reference proteome</keyword>
<evidence type="ECO:0000313" key="5">
    <source>
        <dbReference type="Proteomes" id="UP000466906"/>
    </source>
</evidence>
<keyword evidence="2" id="KW-0479">Metal-binding</keyword>
<evidence type="ECO:0000256" key="1">
    <source>
        <dbReference type="ARBA" id="ARBA00022428"/>
    </source>
</evidence>
<dbReference type="EMBL" id="AP022565">
    <property type="protein sequence ID" value="BBX25604.1"/>
    <property type="molecule type" value="Genomic_DNA"/>
</dbReference>
<protein>
    <submittedName>
        <fullName evidence="4">O-succinylbenzoate synthase</fullName>
    </submittedName>
</protein>
<dbReference type="AlphaFoldDB" id="A0A6N4UPP1"/>
<proteinExistence type="predicted"/>
<dbReference type="InterPro" id="IPR013342">
    <property type="entry name" value="Mandelate_racemase_C"/>
</dbReference>
<reference evidence="4 5" key="1">
    <citation type="journal article" date="2019" name="Emerg. Microbes Infect.">
        <title>Comprehensive subspecies identification of 175 nontuberculous mycobacteria species based on 7547 genomic profiles.</title>
        <authorList>
            <person name="Matsumoto Y."/>
            <person name="Kinjo T."/>
            <person name="Motooka D."/>
            <person name="Nabeya D."/>
            <person name="Jung N."/>
            <person name="Uechi K."/>
            <person name="Horii T."/>
            <person name="Iida T."/>
            <person name="Fujita J."/>
            <person name="Nakamura S."/>
        </authorList>
    </citation>
    <scope>NUCLEOTIDE SEQUENCE [LARGE SCALE GENOMIC DNA]</scope>
    <source>
        <strain evidence="4 5">JCM 12272</strain>
    </source>
</reference>
<dbReference type="PANTHER" id="PTHR48073:SF2">
    <property type="entry name" value="O-SUCCINYLBENZOATE SYNTHASE"/>
    <property type="match status" value="1"/>
</dbReference>
<evidence type="ECO:0000313" key="4">
    <source>
        <dbReference type="EMBL" id="BBX25604.1"/>
    </source>
</evidence>
<dbReference type="NCBIfam" id="NF002782">
    <property type="entry name" value="PRK02901.1"/>
    <property type="match status" value="1"/>
</dbReference>